<feature type="domain" description="p-hydroxybenzoic acid efflux pump subunit AaeA-like beta-barrel" evidence="7">
    <location>
        <begin position="240"/>
        <end position="336"/>
    </location>
</feature>
<comment type="subcellular location">
    <subcellularLocation>
        <location evidence="1">Membrane</location>
        <topology evidence="1">Single-pass membrane protein</topology>
    </subcellularLocation>
</comment>
<dbReference type="EMBL" id="JACOOH010000007">
    <property type="protein sequence ID" value="MBC5622560.1"/>
    <property type="molecule type" value="Genomic_DNA"/>
</dbReference>
<keyword evidence="4 5" id="KW-0472">Membrane</keyword>
<dbReference type="Pfam" id="PF25963">
    <property type="entry name" value="Beta-barrel_AAEA"/>
    <property type="match status" value="1"/>
</dbReference>
<evidence type="ECO:0000259" key="6">
    <source>
        <dbReference type="Pfam" id="PF25917"/>
    </source>
</evidence>
<keyword evidence="3 5" id="KW-1133">Transmembrane helix</keyword>
<dbReference type="Proteomes" id="UP000646484">
    <property type="component" value="Unassembled WGS sequence"/>
</dbReference>
<dbReference type="PANTHER" id="PTHR30386:SF26">
    <property type="entry name" value="TRANSPORT PROTEIN COMB"/>
    <property type="match status" value="1"/>
</dbReference>
<evidence type="ECO:0000256" key="3">
    <source>
        <dbReference type="ARBA" id="ARBA00022989"/>
    </source>
</evidence>
<proteinExistence type="predicted"/>
<dbReference type="PANTHER" id="PTHR30386">
    <property type="entry name" value="MEMBRANE FUSION SUBUNIT OF EMRAB-TOLC MULTIDRUG EFFLUX PUMP"/>
    <property type="match status" value="1"/>
</dbReference>
<evidence type="ECO:0000256" key="5">
    <source>
        <dbReference type="SAM" id="Phobius"/>
    </source>
</evidence>
<dbReference type="RefSeq" id="WP_186977335.1">
    <property type="nucleotide sequence ID" value="NZ_JACOOH010000007.1"/>
</dbReference>
<feature type="transmembrane region" description="Helical" evidence="5">
    <location>
        <begin position="16"/>
        <end position="35"/>
    </location>
</feature>
<evidence type="ECO:0000313" key="8">
    <source>
        <dbReference type="EMBL" id="MBC5622560.1"/>
    </source>
</evidence>
<organism evidence="8 9">
    <name type="scientific">Butyricimonas hominis</name>
    <dbReference type="NCBI Taxonomy" id="2763032"/>
    <lineage>
        <taxon>Bacteria</taxon>
        <taxon>Pseudomonadati</taxon>
        <taxon>Bacteroidota</taxon>
        <taxon>Bacteroidia</taxon>
        <taxon>Bacteroidales</taxon>
        <taxon>Odoribacteraceae</taxon>
        <taxon>Butyricimonas</taxon>
    </lineage>
</organism>
<evidence type="ECO:0000256" key="4">
    <source>
        <dbReference type="ARBA" id="ARBA00023136"/>
    </source>
</evidence>
<dbReference type="Pfam" id="PF25917">
    <property type="entry name" value="BSH_RND"/>
    <property type="match status" value="1"/>
</dbReference>
<accession>A0ABR7D5E8</accession>
<dbReference type="SUPFAM" id="SSF111369">
    <property type="entry name" value="HlyD-like secretion proteins"/>
    <property type="match status" value="1"/>
</dbReference>
<dbReference type="InterPro" id="IPR058625">
    <property type="entry name" value="MdtA-like_BSH"/>
</dbReference>
<dbReference type="Gene3D" id="2.40.50.100">
    <property type="match status" value="1"/>
</dbReference>
<evidence type="ECO:0000259" key="7">
    <source>
        <dbReference type="Pfam" id="PF25963"/>
    </source>
</evidence>
<keyword evidence="9" id="KW-1185">Reference proteome</keyword>
<name>A0ABR7D5E8_9BACT</name>
<evidence type="ECO:0000313" key="9">
    <source>
        <dbReference type="Proteomes" id="UP000646484"/>
    </source>
</evidence>
<reference evidence="8 9" key="1">
    <citation type="submission" date="2020-08" db="EMBL/GenBank/DDBJ databases">
        <title>Genome public.</title>
        <authorList>
            <person name="Liu C."/>
            <person name="Sun Q."/>
        </authorList>
    </citation>
    <scope>NUCLEOTIDE SEQUENCE [LARGE SCALE GENOMIC DNA]</scope>
    <source>
        <strain evidence="8 9">NSJ-56</strain>
    </source>
</reference>
<feature type="domain" description="Multidrug resistance protein MdtA-like barrel-sandwich hybrid" evidence="6">
    <location>
        <begin position="54"/>
        <end position="232"/>
    </location>
</feature>
<dbReference type="InterPro" id="IPR050739">
    <property type="entry name" value="MFP"/>
</dbReference>
<protein>
    <submittedName>
        <fullName evidence="8">HlyD family secretion protein</fullName>
    </submittedName>
</protein>
<evidence type="ECO:0000256" key="2">
    <source>
        <dbReference type="ARBA" id="ARBA00022692"/>
    </source>
</evidence>
<gene>
    <name evidence="8" type="ORF">H8S64_15800</name>
</gene>
<dbReference type="Gene3D" id="2.40.30.170">
    <property type="match status" value="1"/>
</dbReference>
<keyword evidence="2 5" id="KW-0812">Transmembrane</keyword>
<evidence type="ECO:0000256" key="1">
    <source>
        <dbReference type="ARBA" id="ARBA00004167"/>
    </source>
</evidence>
<comment type="caution">
    <text evidence="8">The sequence shown here is derived from an EMBL/GenBank/DDBJ whole genome shotgun (WGS) entry which is preliminary data.</text>
</comment>
<sequence>MADAVGVSKKGEKKKIIFLIIFIIVAIVAVVLWWLNYRKYISTDDANLDTYRIGVSSQVMGQVTRLYVMEGDSVRQGDLLLTLDDSIALTRVSQAEAQREQQLAQLASRRVSLVTARKELNIARLTEQLNLENYQRAKAQYERNVIPLEKYQDVEQAWKASKLQTEIARDRFPAVEAELKAAEAAIRAVEATIASARAELGYYRVVAPADGIVGKRWVLPGDMLEAGQTAFTLNRGTDIWVAVYLEETKFKEIYLGQKAQFTLDAYDKLTFEGRVYYIGDNTASEFALVPPNNASGNFTKVTQRIPLKISIDKVEGDDGQKARVKLVSGMSATVKIVKE</sequence>
<dbReference type="InterPro" id="IPR058634">
    <property type="entry name" value="AaeA-lik-b-barrel"/>
</dbReference>